<evidence type="ECO:0000313" key="2">
    <source>
        <dbReference type="EMBL" id="ALY08984.1"/>
    </source>
</evidence>
<reference evidence="2 3" key="1">
    <citation type="submission" date="2015-11" db="EMBL/GenBank/DDBJ databases">
        <authorList>
            <person name="Schneider V.M."/>
            <person name="Bradley K.W."/>
            <person name="Asai D.J."/>
            <person name="Bowman C.A."/>
            <person name="Russell D.A."/>
            <person name="Pope W.H."/>
            <person name="Jacobs-Sera D."/>
            <person name="Hendrix R.W."/>
            <person name="Hatfull G.F."/>
        </authorList>
    </citation>
    <scope>NUCLEOTIDE SEQUENCE [LARGE SCALE GENOMIC DNA]</scope>
</reference>
<protein>
    <submittedName>
        <fullName evidence="2">Uncharacterized protein</fullName>
    </submittedName>
</protein>
<name>A0A0U4KN32_9CAUD</name>
<sequence>MNEVDDFLMHYGVKGMKWGKRRASDESGEPRTPMSREKKVAIAVGVGATVAIGAAIAYNMLSDKPIKVPNFPAKTVAELPVQTLTTNKTMLAGKANLIFSAAAMQQPVPPAPKRGLVDKAKEKGFNVAKDAAVKKLQNTSYDDFIGTPKPRNGILAKAKGAVDDKANEVIIKKIASAATAKAAKIDAAKKKKE</sequence>
<dbReference type="Proteomes" id="UP000226177">
    <property type="component" value="Segment"/>
</dbReference>
<dbReference type="Pfam" id="PF23847">
    <property type="entry name" value="DUF7211"/>
    <property type="match status" value="1"/>
</dbReference>
<keyword evidence="1" id="KW-0472">Membrane</keyword>
<dbReference type="InterPro" id="IPR055635">
    <property type="entry name" value="DUF7211"/>
</dbReference>
<keyword evidence="1" id="KW-1133">Transmembrane helix</keyword>
<keyword evidence="3" id="KW-1185">Reference proteome</keyword>
<dbReference type="RefSeq" id="YP_009603470.1">
    <property type="nucleotide sequence ID" value="NC_041952.1"/>
</dbReference>
<dbReference type="GeneID" id="40079351"/>
<gene>
    <name evidence="2" type="primary">9</name>
    <name evidence="2" type="ORF">GORDON_9</name>
</gene>
<proteinExistence type="predicted"/>
<evidence type="ECO:0000256" key="1">
    <source>
        <dbReference type="SAM" id="Phobius"/>
    </source>
</evidence>
<dbReference type="KEGG" id="vg:40079351"/>
<accession>A0A0U4KN32</accession>
<evidence type="ECO:0000313" key="3">
    <source>
        <dbReference type="Proteomes" id="UP000226177"/>
    </source>
</evidence>
<dbReference type="EMBL" id="KU160646">
    <property type="protein sequence ID" value="ALY08984.1"/>
    <property type="molecule type" value="Genomic_DNA"/>
</dbReference>
<organism evidence="2 3">
    <name type="scientific">Arthrobacter phage Gordon</name>
    <dbReference type="NCBI Taxonomy" id="1772298"/>
    <lineage>
        <taxon>Viruses</taxon>
        <taxon>Duplodnaviria</taxon>
        <taxon>Heunggongvirae</taxon>
        <taxon>Uroviricota</taxon>
        <taxon>Caudoviricetes</taxon>
        <taxon>Gordonvirus</taxon>
        <taxon>Gordonvirus gordon</taxon>
    </lineage>
</organism>
<keyword evidence="1" id="KW-0812">Transmembrane</keyword>
<dbReference type="OrthoDB" id="31336at10239"/>
<feature type="transmembrane region" description="Helical" evidence="1">
    <location>
        <begin position="40"/>
        <end position="61"/>
    </location>
</feature>